<dbReference type="GO" id="GO:0005576">
    <property type="term" value="C:extracellular region"/>
    <property type="evidence" value="ECO:0007669"/>
    <property type="project" value="InterPro"/>
</dbReference>
<dbReference type="PROSITE" id="PS00262">
    <property type="entry name" value="INSULIN"/>
    <property type="match status" value="1"/>
</dbReference>
<proteinExistence type="inferred from homology"/>
<evidence type="ECO:0000256" key="2">
    <source>
        <dbReference type="SAM" id="MobiDB-lite"/>
    </source>
</evidence>
<organism evidence="4 5">
    <name type="scientific">Bugula neritina</name>
    <name type="common">Brown bryozoan</name>
    <name type="synonym">Sertularia neritina</name>
    <dbReference type="NCBI Taxonomy" id="10212"/>
    <lineage>
        <taxon>Eukaryota</taxon>
        <taxon>Metazoa</taxon>
        <taxon>Spiralia</taxon>
        <taxon>Lophotrochozoa</taxon>
        <taxon>Bryozoa</taxon>
        <taxon>Gymnolaemata</taxon>
        <taxon>Cheilostomatida</taxon>
        <taxon>Flustrina</taxon>
        <taxon>Buguloidea</taxon>
        <taxon>Bugulidae</taxon>
        <taxon>Bugula</taxon>
    </lineage>
</organism>
<dbReference type="Gene3D" id="1.10.100.10">
    <property type="entry name" value="Insulin-like"/>
    <property type="match status" value="1"/>
</dbReference>
<dbReference type="GO" id="GO:0005179">
    <property type="term" value="F:hormone activity"/>
    <property type="evidence" value="ECO:0007669"/>
    <property type="project" value="InterPro"/>
</dbReference>
<dbReference type="OrthoDB" id="6139049at2759"/>
<accession>A0A7J7ISM3</accession>
<evidence type="ECO:0000313" key="5">
    <source>
        <dbReference type="Proteomes" id="UP000593567"/>
    </source>
</evidence>
<dbReference type="InterPro" id="IPR016179">
    <property type="entry name" value="Insulin-like"/>
</dbReference>
<evidence type="ECO:0000256" key="1">
    <source>
        <dbReference type="ARBA" id="ARBA00009034"/>
    </source>
</evidence>
<dbReference type="InterPro" id="IPR022353">
    <property type="entry name" value="Insulin_CS"/>
</dbReference>
<reference evidence="4" key="1">
    <citation type="submission" date="2020-06" db="EMBL/GenBank/DDBJ databases">
        <title>Draft genome of Bugula neritina, a colonial animal packing powerful symbionts and potential medicines.</title>
        <authorList>
            <person name="Rayko M."/>
        </authorList>
    </citation>
    <scope>NUCLEOTIDE SEQUENCE [LARGE SCALE GENOMIC DNA]</scope>
    <source>
        <strain evidence="4">Kwan_BN1</strain>
    </source>
</reference>
<dbReference type="AlphaFoldDB" id="A0A7J7ISM3"/>
<dbReference type="SUPFAM" id="SSF56994">
    <property type="entry name" value="Insulin-like"/>
    <property type="match status" value="1"/>
</dbReference>
<comment type="caution">
    <text evidence="4">The sequence shown here is derived from an EMBL/GenBank/DDBJ whole genome shotgun (WGS) entry which is preliminary data.</text>
</comment>
<name>A0A7J7ISM3_BUGNE</name>
<dbReference type="InterPro" id="IPR036438">
    <property type="entry name" value="Insulin-like_sf"/>
</dbReference>
<evidence type="ECO:0000313" key="4">
    <source>
        <dbReference type="EMBL" id="KAF6016381.1"/>
    </source>
</evidence>
<feature type="region of interest" description="Disordered" evidence="2">
    <location>
        <begin position="293"/>
        <end position="317"/>
    </location>
</feature>
<gene>
    <name evidence="4" type="ORF">EB796_025310</name>
</gene>
<dbReference type="Pfam" id="PF00049">
    <property type="entry name" value="Insulin"/>
    <property type="match status" value="1"/>
</dbReference>
<feature type="compositionally biased region" description="Basic residues" evidence="2">
    <location>
        <begin position="300"/>
        <end position="317"/>
    </location>
</feature>
<feature type="domain" description="Insulin-like" evidence="3">
    <location>
        <begin position="103"/>
        <end position="179"/>
    </location>
</feature>
<protein>
    <recommendedName>
        <fullName evidence="3">Insulin-like domain-containing protein</fullName>
    </recommendedName>
</protein>
<evidence type="ECO:0000259" key="3">
    <source>
        <dbReference type="Pfam" id="PF00049"/>
    </source>
</evidence>
<dbReference type="EMBL" id="VXIV02003546">
    <property type="protein sequence ID" value="KAF6016381.1"/>
    <property type="molecule type" value="Genomic_DNA"/>
</dbReference>
<dbReference type="Proteomes" id="UP000593567">
    <property type="component" value="Unassembled WGS sequence"/>
</dbReference>
<sequence length="317" mass="36356">MVQLKRLQSAKLFPCSCLDVLGKCTQQFPCNNLSYILLESDSNWTSLVEFSSSNCNKRYKMDMSKGYYLLMLTLCCLLVEEVEADFEHMCVHEDFSRSGAYSSCGSRLTSLVISKCDGNPYLASRGKRDLEKISLTTESANSYLRPKRNYEYVEDGMGVGIICECCVNTCTIRELDQYCESKRKKRSVREILTPTQESKTYFSEREVEKFYEELKELPESEEKEGESLYTSVEEYETIVALDKIKRKNIAMKQMYLSKTSEVSGDVMSTNSKTKQNTNSNKQANIKIFSTIISGTPPSDHKHRHKHDKRHLKHGGRV</sequence>
<keyword evidence="5" id="KW-1185">Reference proteome</keyword>
<comment type="similarity">
    <text evidence="1">Belongs to the insulin family.</text>
</comment>